<dbReference type="PANTHER" id="PTHR24412">
    <property type="entry name" value="KELCH PROTEIN"/>
    <property type="match status" value="1"/>
</dbReference>
<comment type="caution">
    <text evidence="4">The sequence shown here is derived from an EMBL/GenBank/DDBJ whole genome shotgun (WGS) entry which is preliminary data.</text>
</comment>
<reference evidence="4" key="1">
    <citation type="journal article" date="2019" name="bioRxiv">
        <title>The Genome of the Zebra Mussel, Dreissena polymorpha: A Resource for Invasive Species Research.</title>
        <authorList>
            <person name="McCartney M.A."/>
            <person name="Auch B."/>
            <person name="Kono T."/>
            <person name="Mallez S."/>
            <person name="Zhang Y."/>
            <person name="Obille A."/>
            <person name="Becker A."/>
            <person name="Abrahante J.E."/>
            <person name="Garbe J."/>
            <person name="Badalamenti J.P."/>
            <person name="Herman A."/>
            <person name="Mangelson H."/>
            <person name="Liachko I."/>
            <person name="Sullivan S."/>
            <person name="Sone E.D."/>
            <person name="Koren S."/>
            <person name="Silverstein K.A.T."/>
            <person name="Beckman K.B."/>
            <person name="Gohl D.M."/>
        </authorList>
    </citation>
    <scope>NUCLEOTIDE SEQUENCE</scope>
    <source>
        <strain evidence="4">Duluth1</strain>
        <tissue evidence="4">Whole animal</tissue>
    </source>
</reference>
<dbReference type="Gene3D" id="1.25.40.420">
    <property type="match status" value="1"/>
</dbReference>
<evidence type="ECO:0000256" key="2">
    <source>
        <dbReference type="ARBA" id="ARBA00022737"/>
    </source>
</evidence>
<keyword evidence="2" id="KW-0677">Repeat</keyword>
<dbReference type="InterPro" id="IPR011333">
    <property type="entry name" value="SKP1/BTB/POZ_sf"/>
</dbReference>
<keyword evidence="5" id="KW-1185">Reference proteome</keyword>
<evidence type="ECO:0000313" key="4">
    <source>
        <dbReference type="EMBL" id="KAH3775200.1"/>
    </source>
</evidence>
<dbReference type="SMART" id="SM00225">
    <property type="entry name" value="BTB"/>
    <property type="match status" value="1"/>
</dbReference>
<dbReference type="Pfam" id="PF00651">
    <property type="entry name" value="BTB"/>
    <property type="match status" value="1"/>
</dbReference>
<sequence>MARQRPTRLVMGPCIVEIDRIVIREVQYQLEVNRCRNEEVIAKGNFGWVWPMWEGRHRIDRIVIREVQYQLEVNRCRNEEICGLCGRGAPGFVMGPCIVEIDRVVIREVQYQFEVNRSRNEEIIVKGNFGWVWSMWAWRPMIDRIVIREFQYQFEVNRCRNEEILIKSNFGWALSMWQGRPRIDRIVIRDVQYQFEVNRCRKKEVNMETANTFRPNSTKAALWKQVDEQSDVCDFTIKVGDWAKRFHSSIMMASPFFQCVIDSESMLCKPACIELTATGASSAEMTILFLYGKCPTLTEANINEMFSLAEFLLIPNLKALCVKFAQCITISKENVIAQLKLASLYEFDHPRALEYVHSHLDDLLEDDSLIPASKDFIQSLFANETLRYISMDTRLHFLIRWTKYDAMERKRIFQDFVALLDITQLSEQALRSAATELGEQCCANLLQINEGLERFKPREIIATISRYSSYPSKWYDINNDQWMNPSVPIDTQNTNRHDFTFACALNPFSYGVCFPSKIEIVDVLTNSYNIVNLSNESTDIFEHVCANSSTVLATSFQKVQVLKSEEQIKVDENIRAYQAQAMMLQGVPLHYILMSLNEVSPTATVRKMMLHIGNIEASSTDVAMRPLFTLNSSENVKVYINTAHTCAIVNKKNIILFDTLTYQMDTFENINITNSYQVVPHGDGFVLHDDTHAVCIHKVFGPCLKERYSFRSFTLPQDKDKDGHVRPGRFQYRLIGDLWIRGKQYEKNVFEKSLERFILHWVADPNTFTWKQCSKTYVIGDLFSSLTTAMLLRVPMEKLRCHIDCPHCKALQKTRQTYDTNDFAYERRQCSWKADETDSDDASFGKYEPKRTYYVEYDDEYYDDDYYYDSDYYYYDSSD</sequence>
<dbReference type="PANTHER" id="PTHR24412:SF489">
    <property type="entry name" value="RING FINGER DOMAIN AND KELCH REPEAT-CONTAINING PROTEIN DDB_G0271372"/>
    <property type="match status" value="1"/>
</dbReference>
<dbReference type="CDD" id="cd18186">
    <property type="entry name" value="BTB_POZ_ZBTB_KLHL-like"/>
    <property type="match status" value="1"/>
</dbReference>
<dbReference type="SUPFAM" id="SSF54695">
    <property type="entry name" value="POZ domain"/>
    <property type="match status" value="1"/>
</dbReference>
<keyword evidence="1" id="KW-0880">Kelch repeat</keyword>
<accession>A0A9D4EBB0</accession>
<dbReference type="EMBL" id="JAIWYP010000009">
    <property type="protein sequence ID" value="KAH3775200.1"/>
    <property type="molecule type" value="Genomic_DNA"/>
</dbReference>
<evidence type="ECO:0000256" key="1">
    <source>
        <dbReference type="ARBA" id="ARBA00022441"/>
    </source>
</evidence>
<reference evidence="4" key="2">
    <citation type="submission" date="2020-11" db="EMBL/GenBank/DDBJ databases">
        <authorList>
            <person name="McCartney M.A."/>
            <person name="Auch B."/>
            <person name="Kono T."/>
            <person name="Mallez S."/>
            <person name="Becker A."/>
            <person name="Gohl D.M."/>
            <person name="Silverstein K.A.T."/>
            <person name="Koren S."/>
            <person name="Bechman K.B."/>
            <person name="Herman A."/>
            <person name="Abrahante J.E."/>
            <person name="Garbe J."/>
        </authorList>
    </citation>
    <scope>NUCLEOTIDE SEQUENCE</scope>
    <source>
        <strain evidence="4">Duluth1</strain>
        <tissue evidence="4">Whole animal</tissue>
    </source>
</reference>
<gene>
    <name evidence="4" type="ORF">DPMN_176599</name>
</gene>
<dbReference type="Gene3D" id="3.30.710.10">
    <property type="entry name" value="Potassium Channel Kv1.1, Chain A"/>
    <property type="match status" value="1"/>
</dbReference>
<dbReference type="AlphaFoldDB" id="A0A9D4EBB0"/>
<proteinExistence type="predicted"/>
<evidence type="ECO:0000259" key="3">
    <source>
        <dbReference type="SMART" id="SM00225"/>
    </source>
</evidence>
<name>A0A9D4EBB0_DREPO</name>
<feature type="domain" description="BTB" evidence="3">
    <location>
        <begin position="233"/>
        <end position="329"/>
    </location>
</feature>
<dbReference type="InterPro" id="IPR000210">
    <property type="entry name" value="BTB/POZ_dom"/>
</dbReference>
<dbReference type="Proteomes" id="UP000828390">
    <property type="component" value="Unassembled WGS sequence"/>
</dbReference>
<protein>
    <recommendedName>
        <fullName evidence="3">BTB domain-containing protein</fullName>
    </recommendedName>
</protein>
<organism evidence="4 5">
    <name type="scientific">Dreissena polymorpha</name>
    <name type="common">Zebra mussel</name>
    <name type="synonym">Mytilus polymorpha</name>
    <dbReference type="NCBI Taxonomy" id="45954"/>
    <lineage>
        <taxon>Eukaryota</taxon>
        <taxon>Metazoa</taxon>
        <taxon>Spiralia</taxon>
        <taxon>Lophotrochozoa</taxon>
        <taxon>Mollusca</taxon>
        <taxon>Bivalvia</taxon>
        <taxon>Autobranchia</taxon>
        <taxon>Heteroconchia</taxon>
        <taxon>Euheterodonta</taxon>
        <taxon>Imparidentia</taxon>
        <taxon>Neoheterodontei</taxon>
        <taxon>Myida</taxon>
        <taxon>Dreissenoidea</taxon>
        <taxon>Dreissenidae</taxon>
        <taxon>Dreissena</taxon>
    </lineage>
</organism>
<evidence type="ECO:0000313" key="5">
    <source>
        <dbReference type="Proteomes" id="UP000828390"/>
    </source>
</evidence>